<evidence type="ECO:0000313" key="2">
    <source>
        <dbReference type="Proteomes" id="UP000184096"/>
    </source>
</evidence>
<reference evidence="2" key="1">
    <citation type="submission" date="2016-11" db="EMBL/GenBank/DDBJ databases">
        <authorList>
            <person name="Varghese N."/>
            <person name="Submissions S."/>
        </authorList>
    </citation>
    <scope>NUCLEOTIDE SEQUENCE [LARGE SCALE GENOMIC DNA]</scope>
    <source>
        <strain evidence="2">GAS401</strain>
    </source>
</reference>
<proteinExistence type="predicted"/>
<accession>A0A1M7UN92</accession>
<dbReference type="Proteomes" id="UP000184096">
    <property type="component" value="Chromosome I"/>
</dbReference>
<evidence type="ECO:0000313" key="1">
    <source>
        <dbReference type="EMBL" id="SHN84367.1"/>
    </source>
</evidence>
<name>A0A1M7UN92_9BRAD</name>
<organism evidence="1 2">
    <name type="scientific">Bradyrhizobium erythrophlei</name>
    <dbReference type="NCBI Taxonomy" id="1437360"/>
    <lineage>
        <taxon>Bacteria</taxon>
        <taxon>Pseudomonadati</taxon>
        <taxon>Pseudomonadota</taxon>
        <taxon>Alphaproteobacteria</taxon>
        <taxon>Hyphomicrobiales</taxon>
        <taxon>Nitrobacteraceae</taxon>
        <taxon>Bradyrhizobium</taxon>
    </lineage>
</organism>
<gene>
    <name evidence="1" type="ORF">SAMN05444170_5873</name>
</gene>
<keyword evidence="2" id="KW-1185">Reference proteome</keyword>
<sequence length="98" mass="10899">MRSTRCVSSDRCSYHWSSIIPSRPELTTVIASHLAVGVQSVGGSLRRLPVALTHANDYRCVSMMLQYRNSLLSSRRVFHAETVAAELSLLPSNKDQPQ</sequence>
<protein>
    <submittedName>
        <fullName evidence="1">Uncharacterized protein</fullName>
    </submittedName>
</protein>
<dbReference type="AlphaFoldDB" id="A0A1M7UN92"/>
<dbReference type="EMBL" id="LT670849">
    <property type="protein sequence ID" value="SHN84367.1"/>
    <property type="molecule type" value="Genomic_DNA"/>
</dbReference>